<dbReference type="Gene3D" id="3.30.70.1620">
    <property type="match status" value="1"/>
</dbReference>
<dbReference type="GO" id="GO:0007059">
    <property type="term" value="P:chromosome segregation"/>
    <property type="evidence" value="ECO:0007669"/>
    <property type="project" value="UniProtKB-UniRule"/>
</dbReference>
<dbReference type="GO" id="GO:0005694">
    <property type="term" value="C:chromosome"/>
    <property type="evidence" value="ECO:0007669"/>
    <property type="project" value="InterPro"/>
</dbReference>
<keyword evidence="1 6" id="KW-0963">Cytoplasm</keyword>
<dbReference type="PIRSF" id="PIRSF005719">
    <property type="entry name" value="SMC"/>
    <property type="match status" value="1"/>
</dbReference>
<dbReference type="HAMAP" id="MF_01894">
    <property type="entry name" value="Smc_prok"/>
    <property type="match status" value="1"/>
</dbReference>
<gene>
    <name evidence="8" type="primary">smc_3</name>
    <name evidence="6" type="synonym">smc</name>
    <name evidence="8" type="ORF">Spa11_14560</name>
</gene>
<dbReference type="InterPro" id="IPR003395">
    <property type="entry name" value="RecF/RecN/SMC_N"/>
</dbReference>
<dbReference type="GO" id="GO:0005524">
    <property type="term" value="F:ATP binding"/>
    <property type="evidence" value="ECO:0007669"/>
    <property type="project" value="UniProtKB-UniRule"/>
</dbReference>
<feature type="coiled-coil region" evidence="6">
    <location>
        <begin position="685"/>
        <end position="775"/>
    </location>
</feature>
<keyword evidence="4 6" id="KW-0175">Coiled coil</keyword>
<comment type="domain">
    <text evidence="6">Contains large globular domains required for ATP hydrolysis at each terminus and a third globular domain forming a flexible hinge near the middle of the molecule. These domains are separated by coiled-coil structures.</text>
</comment>
<comment type="subunit">
    <text evidence="6">Homodimer.</text>
</comment>
<keyword evidence="3 6" id="KW-0067">ATP-binding</keyword>
<dbReference type="InterPro" id="IPR010935">
    <property type="entry name" value="SMC_hinge"/>
</dbReference>
<dbReference type="InterPro" id="IPR027417">
    <property type="entry name" value="P-loop_NTPase"/>
</dbReference>
<dbReference type="GO" id="GO:0016887">
    <property type="term" value="F:ATP hydrolysis activity"/>
    <property type="evidence" value="ECO:0007669"/>
    <property type="project" value="InterPro"/>
</dbReference>
<accession>A0A518K646</accession>
<evidence type="ECO:0000313" key="8">
    <source>
        <dbReference type="EMBL" id="QDV73260.1"/>
    </source>
</evidence>
<dbReference type="AlphaFoldDB" id="A0A518K646"/>
<dbReference type="EMBL" id="CP036349">
    <property type="protein sequence ID" value="QDV73260.1"/>
    <property type="molecule type" value="Genomic_DNA"/>
</dbReference>
<evidence type="ECO:0000256" key="4">
    <source>
        <dbReference type="ARBA" id="ARBA00023054"/>
    </source>
</evidence>
<dbReference type="InterPro" id="IPR011890">
    <property type="entry name" value="SMC_prok"/>
</dbReference>
<proteinExistence type="inferred from homology"/>
<dbReference type="InterPro" id="IPR024704">
    <property type="entry name" value="SMC"/>
</dbReference>
<dbReference type="Pfam" id="PF06470">
    <property type="entry name" value="SMC_hinge"/>
    <property type="match status" value="1"/>
</dbReference>
<sequence>MLKSLELVGFKSFAEKTRLEFPAGVTVVVGPNGSGKSNVVDAVKWVLGSQSPRSLRGAEMTDVIFNGSESRGPLNSAEVTLAFDNRPGEEGGRRLFDLDEEEIRLTRRVHRSGEGEYLVNGRLCRLKDFRELLAGTGVGADSYSIIEQGRVDAALRASPLERRLLLEEAAGISRFRLKKREAAKRLERVEQNLLRLSDIVDEVEGRLRRVRSQAGKARRYREASLRLKEARTELAAADWRQLTDERRRLDAERQSLAERIEASQAEIAEQEERLARLQDDAATDDRSERVLADARKRIAKHEKAQAIARNELTRIDKQLSDTRSAWLEARREELAAAVENPARAALTAAEETAAEYTTSLREVEARVIAATGRLQEAAQLHAKQQQSRDRLAAVLRRSDDRLANLTRRSASIAATLAELQTQLAAGRGLVDDSASALAMATEERDSCADALLAIDNTIAETQRELAQLRRTLIDRQRDAAAARERLVGLRHRFETLVEEQRRIERLNDDVGGLVHRAAATGKAAPQVYGLVADLIHVEEDFVAMVEAALGARAEHVVIDSREALLEALGEGRTSETLTTRAGFQSLEASASLTAIDQIDLKGEPGVLGRAADFIEVEPRYAPLVRRLFARTWFVDTLATAKRLAGSVGKGLNFVTLDGETLGADDSLVCGPNDTAMRVLTRREDGVALQRQIASAEQSVQSAEADAKAADQRIADAESGLVTQQASANELRAQLAAAAQRAATLEERRRQADAGAERLVTQLAASNAEANRVEARVASLTWRRDAIAEHAHREAEPATDAAAAVRAAEAEIAAQRARSKELAAAAAKHNELLASLRVEARRSGGADAGLSDKVDRLAADLQSLVVERQQPELAALRATSQLAVLFIEAAAAAHELAQSRAARRAGERIRVEVASAVAQARAEADALARRLGEVDLRRQRIDMESKSLAQRLRDDYGVDVAAAAAKEGETLGQAQRQALREEIEALRQEVQSVGPVNLESLEELDELENRFAQLSGQYQDLSQAKQSLARLTARINTDSRELFQTTYETVREHFRELFTRLFGGGEADLLMVEPTGAAEGDDALEGGVEIVACPPGKELRSLSLLSGGEKTMTCVALLLALFRSRPSPFCLLDEVDAALDEANVGRFSGVLKDFLGSTQFVVITHSKRTMSGADTIYGITMQESGVSKQVSVRFEDVSEDGHINLRRREAEATPLRRAA</sequence>
<evidence type="ECO:0000256" key="3">
    <source>
        <dbReference type="ARBA" id="ARBA00022840"/>
    </source>
</evidence>
<dbReference type="NCBIfam" id="TIGR02168">
    <property type="entry name" value="SMC_prok_B"/>
    <property type="match status" value="1"/>
</dbReference>
<dbReference type="GO" id="GO:0007062">
    <property type="term" value="P:sister chromatid cohesion"/>
    <property type="evidence" value="ECO:0007669"/>
    <property type="project" value="InterPro"/>
</dbReference>
<dbReference type="GO" id="GO:0030261">
    <property type="term" value="P:chromosome condensation"/>
    <property type="evidence" value="ECO:0007669"/>
    <property type="project" value="InterPro"/>
</dbReference>
<comment type="similarity">
    <text evidence="6">Belongs to the SMC family.</text>
</comment>
<dbReference type="CDD" id="cd03278">
    <property type="entry name" value="ABC_SMC_barmotin"/>
    <property type="match status" value="1"/>
</dbReference>
<dbReference type="RefSeq" id="WP_145109924.1">
    <property type="nucleotide sequence ID" value="NZ_CP036349.1"/>
</dbReference>
<organism evidence="8 9">
    <name type="scientific">Botrimarina mediterranea</name>
    <dbReference type="NCBI Taxonomy" id="2528022"/>
    <lineage>
        <taxon>Bacteria</taxon>
        <taxon>Pseudomonadati</taxon>
        <taxon>Planctomycetota</taxon>
        <taxon>Planctomycetia</taxon>
        <taxon>Pirellulales</taxon>
        <taxon>Lacipirellulaceae</taxon>
        <taxon>Botrimarina</taxon>
    </lineage>
</organism>
<dbReference type="SUPFAM" id="SSF75553">
    <property type="entry name" value="Smc hinge domain"/>
    <property type="match status" value="1"/>
</dbReference>
<dbReference type="GO" id="GO:0003677">
    <property type="term" value="F:DNA binding"/>
    <property type="evidence" value="ECO:0007669"/>
    <property type="project" value="UniProtKB-UniRule"/>
</dbReference>
<dbReference type="GO" id="GO:0005737">
    <property type="term" value="C:cytoplasm"/>
    <property type="evidence" value="ECO:0007669"/>
    <property type="project" value="UniProtKB-SubCell"/>
</dbReference>
<name>A0A518K646_9BACT</name>
<evidence type="ECO:0000256" key="2">
    <source>
        <dbReference type="ARBA" id="ARBA00022741"/>
    </source>
</evidence>
<feature type="domain" description="SMC hinge" evidence="7">
    <location>
        <begin position="525"/>
        <end position="644"/>
    </location>
</feature>
<feature type="coiled-coil region" evidence="6">
    <location>
        <begin position="968"/>
        <end position="1040"/>
    </location>
</feature>
<dbReference type="InterPro" id="IPR036277">
    <property type="entry name" value="SMC_hinge_sf"/>
</dbReference>
<keyword evidence="2 6" id="KW-0547">Nucleotide-binding</keyword>
<dbReference type="GO" id="GO:0006260">
    <property type="term" value="P:DNA replication"/>
    <property type="evidence" value="ECO:0007669"/>
    <property type="project" value="UniProtKB-UniRule"/>
</dbReference>
<comment type="subcellular location">
    <subcellularLocation>
        <location evidence="6">Cytoplasm</location>
    </subcellularLocation>
</comment>
<evidence type="ECO:0000256" key="5">
    <source>
        <dbReference type="ARBA" id="ARBA00023125"/>
    </source>
</evidence>
<dbReference type="Proteomes" id="UP000316426">
    <property type="component" value="Chromosome"/>
</dbReference>
<feature type="coiled-coil region" evidence="6">
    <location>
        <begin position="172"/>
        <end position="206"/>
    </location>
</feature>
<dbReference type="Gene3D" id="1.20.1060.20">
    <property type="match status" value="1"/>
</dbReference>
<feature type="coiled-coil region" evidence="6">
    <location>
        <begin position="451"/>
        <end position="485"/>
    </location>
</feature>
<evidence type="ECO:0000256" key="1">
    <source>
        <dbReference type="ARBA" id="ARBA00022490"/>
    </source>
</evidence>
<dbReference type="Pfam" id="PF02463">
    <property type="entry name" value="SMC_N"/>
    <property type="match status" value="1"/>
</dbReference>
<dbReference type="Gene3D" id="3.40.50.300">
    <property type="entry name" value="P-loop containing nucleotide triphosphate hydrolases"/>
    <property type="match status" value="2"/>
</dbReference>
<evidence type="ECO:0000259" key="7">
    <source>
        <dbReference type="SMART" id="SM00968"/>
    </source>
</evidence>
<keyword evidence="9" id="KW-1185">Reference proteome</keyword>
<dbReference type="PANTHER" id="PTHR43977">
    <property type="entry name" value="STRUCTURAL MAINTENANCE OF CHROMOSOMES PROTEIN 3"/>
    <property type="match status" value="1"/>
</dbReference>
<protein>
    <recommendedName>
        <fullName evidence="6">Chromosome partition protein Smc</fullName>
    </recommendedName>
</protein>
<feature type="binding site" evidence="6">
    <location>
        <begin position="31"/>
        <end position="38"/>
    </location>
    <ligand>
        <name>ATP</name>
        <dbReference type="ChEBI" id="CHEBI:30616"/>
    </ligand>
</feature>
<keyword evidence="5 6" id="KW-0238">DNA-binding</keyword>
<dbReference type="SUPFAM" id="SSF52540">
    <property type="entry name" value="P-loop containing nucleoside triphosphate hydrolases"/>
    <property type="match status" value="1"/>
</dbReference>
<feature type="coiled-coil region" evidence="6">
    <location>
        <begin position="239"/>
        <end position="311"/>
    </location>
</feature>
<dbReference type="KEGG" id="bmei:Spa11_14560"/>
<dbReference type="SMART" id="SM00968">
    <property type="entry name" value="SMC_hinge"/>
    <property type="match status" value="1"/>
</dbReference>
<reference evidence="8 9" key="1">
    <citation type="submission" date="2019-02" db="EMBL/GenBank/DDBJ databases">
        <title>Deep-cultivation of Planctomycetes and their phenomic and genomic characterization uncovers novel biology.</title>
        <authorList>
            <person name="Wiegand S."/>
            <person name="Jogler M."/>
            <person name="Boedeker C."/>
            <person name="Pinto D."/>
            <person name="Vollmers J."/>
            <person name="Rivas-Marin E."/>
            <person name="Kohn T."/>
            <person name="Peeters S.H."/>
            <person name="Heuer A."/>
            <person name="Rast P."/>
            <person name="Oberbeckmann S."/>
            <person name="Bunk B."/>
            <person name="Jeske O."/>
            <person name="Meyerdierks A."/>
            <person name="Storesund J.E."/>
            <person name="Kallscheuer N."/>
            <person name="Luecker S."/>
            <person name="Lage O.M."/>
            <person name="Pohl T."/>
            <person name="Merkel B.J."/>
            <person name="Hornburger P."/>
            <person name="Mueller R.-W."/>
            <person name="Bruemmer F."/>
            <person name="Labrenz M."/>
            <person name="Spormann A.M."/>
            <person name="Op den Camp H."/>
            <person name="Overmann J."/>
            <person name="Amann R."/>
            <person name="Jetten M.S.M."/>
            <person name="Mascher T."/>
            <person name="Medema M.H."/>
            <person name="Devos D.P."/>
            <person name="Kaster A.-K."/>
            <person name="Ovreas L."/>
            <person name="Rohde M."/>
            <person name="Galperin M.Y."/>
            <person name="Jogler C."/>
        </authorList>
    </citation>
    <scope>NUCLEOTIDE SEQUENCE [LARGE SCALE GENOMIC DNA]</scope>
    <source>
        <strain evidence="8 9">Spa11</strain>
    </source>
</reference>
<evidence type="ECO:0000256" key="6">
    <source>
        <dbReference type="HAMAP-Rule" id="MF_01894"/>
    </source>
</evidence>
<comment type="function">
    <text evidence="6">Required for chromosome condensation and partitioning.</text>
</comment>
<evidence type="ECO:0000313" key="9">
    <source>
        <dbReference type="Proteomes" id="UP000316426"/>
    </source>
</evidence>